<evidence type="ECO:0000313" key="1">
    <source>
        <dbReference type="EMBL" id="DAF65251.1"/>
    </source>
</evidence>
<sequence>MKGKNTLRDKPFRYGGLMHDYTKDFYELTGMNKKCWCCGRDMKSHVPGIKIMPYTATFRFSKGKNKGLFAFRPLCRSCAYRYGRGVVECDGNTYMEPDEFSEKKWKEEQ</sequence>
<protein>
    <submittedName>
        <fullName evidence="1">Uncharacterized protein</fullName>
    </submittedName>
</protein>
<proteinExistence type="predicted"/>
<organism evidence="1">
    <name type="scientific">Myoviridae sp. ctCXW4</name>
    <dbReference type="NCBI Taxonomy" id="2827669"/>
    <lineage>
        <taxon>Viruses</taxon>
        <taxon>Duplodnaviria</taxon>
        <taxon>Heunggongvirae</taxon>
        <taxon>Uroviricota</taxon>
        <taxon>Caudoviricetes</taxon>
    </lineage>
</organism>
<dbReference type="EMBL" id="BK032876">
    <property type="protein sequence ID" value="DAF65251.1"/>
    <property type="molecule type" value="Genomic_DNA"/>
</dbReference>
<accession>A0A8S5TQ66</accession>
<name>A0A8S5TQ66_9CAUD</name>
<reference evidence="1" key="1">
    <citation type="journal article" date="2021" name="Proc. Natl. Acad. Sci. U.S.A.">
        <title>A Catalog of Tens of Thousands of Viruses from Human Metagenomes Reveals Hidden Associations with Chronic Diseases.</title>
        <authorList>
            <person name="Tisza M.J."/>
            <person name="Buck C.B."/>
        </authorList>
    </citation>
    <scope>NUCLEOTIDE SEQUENCE</scope>
    <source>
        <strain evidence="1">CtCXW4</strain>
    </source>
</reference>